<dbReference type="Proteomes" id="UP000237000">
    <property type="component" value="Unassembled WGS sequence"/>
</dbReference>
<accession>A0A2P5C8I0</accession>
<reference evidence="2" key="1">
    <citation type="submission" date="2016-06" db="EMBL/GenBank/DDBJ databases">
        <title>Parallel loss of symbiosis genes in relatives of nitrogen-fixing non-legume Parasponia.</title>
        <authorList>
            <person name="Van Velzen R."/>
            <person name="Holmer R."/>
            <person name="Bu F."/>
            <person name="Rutten L."/>
            <person name="Van Zeijl A."/>
            <person name="Liu W."/>
            <person name="Santuari L."/>
            <person name="Cao Q."/>
            <person name="Sharma T."/>
            <person name="Shen D."/>
            <person name="Roswanjaya Y."/>
            <person name="Wardhani T."/>
            <person name="Kalhor M.S."/>
            <person name="Jansen J."/>
            <person name="Van den Hoogen J."/>
            <person name="Gungor B."/>
            <person name="Hartog M."/>
            <person name="Hontelez J."/>
            <person name="Verver J."/>
            <person name="Yang W.-C."/>
            <person name="Schijlen E."/>
            <person name="Repin R."/>
            <person name="Schilthuizen M."/>
            <person name="Schranz E."/>
            <person name="Heidstra R."/>
            <person name="Miyata K."/>
            <person name="Fedorova E."/>
            <person name="Kohlen W."/>
            <person name="Bisseling T."/>
            <person name="Smit S."/>
            <person name="Geurts R."/>
        </authorList>
    </citation>
    <scope>NUCLEOTIDE SEQUENCE [LARGE SCALE GENOMIC DNA]</scope>
    <source>
        <strain evidence="2">cv. RG33-2</strain>
    </source>
</reference>
<comment type="caution">
    <text evidence="1">The sequence shown here is derived from an EMBL/GenBank/DDBJ whole genome shotgun (WGS) entry which is preliminary data.</text>
</comment>
<evidence type="ECO:0000313" key="2">
    <source>
        <dbReference type="Proteomes" id="UP000237000"/>
    </source>
</evidence>
<proteinExistence type="predicted"/>
<organism evidence="1 2">
    <name type="scientific">Trema orientale</name>
    <name type="common">Charcoal tree</name>
    <name type="synonym">Celtis orientalis</name>
    <dbReference type="NCBI Taxonomy" id="63057"/>
    <lineage>
        <taxon>Eukaryota</taxon>
        <taxon>Viridiplantae</taxon>
        <taxon>Streptophyta</taxon>
        <taxon>Embryophyta</taxon>
        <taxon>Tracheophyta</taxon>
        <taxon>Spermatophyta</taxon>
        <taxon>Magnoliopsida</taxon>
        <taxon>eudicotyledons</taxon>
        <taxon>Gunneridae</taxon>
        <taxon>Pentapetalae</taxon>
        <taxon>rosids</taxon>
        <taxon>fabids</taxon>
        <taxon>Rosales</taxon>
        <taxon>Cannabaceae</taxon>
        <taxon>Trema</taxon>
    </lineage>
</organism>
<protein>
    <submittedName>
        <fullName evidence="1">Uncharacterized protein</fullName>
    </submittedName>
</protein>
<keyword evidence="2" id="KW-1185">Reference proteome</keyword>
<name>A0A2P5C8I0_TREOI</name>
<evidence type="ECO:0000313" key="1">
    <source>
        <dbReference type="EMBL" id="PON57295.1"/>
    </source>
</evidence>
<dbReference type="AlphaFoldDB" id="A0A2P5C8I0"/>
<dbReference type="InParanoid" id="A0A2P5C8I0"/>
<dbReference type="EMBL" id="JXTC01000398">
    <property type="protein sequence ID" value="PON57295.1"/>
    <property type="molecule type" value="Genomic_DNA"/>
</dbReference>
<gene>
    <name evidence="1" type="ORF">TorRG33x02_293940</name>
</gene>
<sequence length="109" mass="11703">MCVPILARNPVCPDLLSTIGSLTYSPPPSAQIHIHPPSPSVKTHPHTIHIFVHRVVELQPRAVLNGPLAAPSAREISSSCDGCELRHYARPDHGLNHGCGGAQFLRIPA</sequence>